<organism evidence="1 2">
    <name type="scientific">Micromonospora avicenniae</name>
    <dbReference type="NCBI Taxonomy" id="1198245"/>
    <lineage>
        <taxon>Bacteria</taxon>
        <taxon>Bacillati</taxon>
        <taxon>Actinomycetota</taxon>
        <taxon>Actinomycetes</taxon>
        <taxon>Micromonosporales</taxon>
        <taxon>Micromonosporaceae</taxon>
        <taxon>Micromonospora</taxon>
    </lineage>
</organism>
<evidence type="ECO:0000313" key="2">
    <source>
        <dbReference type="Proteomes" id="UP000186004"/>
    </source>
</evidence>
<dbReference type="Proteomes" id="UP000186004">
    <property type="component" value="Unassembled WGS sequence"/>
</dbReference>
<dbReference type="OrthoDB" id="3404473at2"/>
<proteinExistence type="predicted"/>
<protein>
    <submittedName>
        <fullName evidence="1">Uncharacterized protein</fullName>
    </submittedName>
</protein>
<sequence>MIAYGVNVSRPCGDCGSEMTCELTQRVVHERLHWTAWCHCPHCSSTEETFGWDDTPAEVRDALIAGCGLARLTVEGITGPGRVALLKVFRDAGTSLSEAKATAQLAVTTGIEGTRAELELLMQRLERINITATVNGGERC</sequence>
<name>A0A1N7FT72_9ACTN</name>
<dbReference type="RefSeq" id="WP_139338245.1">
    <property type="nucleotide sequence ID" value="NZ_FTNF01000048.1"/>
</dbReference>
<reference evidence="1 2" key="1">
    <citation type="submission" date="2017-01" db="EMBL/GenBank/DDBJ databases">
        <authorList>
            <person name="Mah S.A."/>
            <person name="Swanson W.J."/>
            <person name="Moy G.W."/>
            <person name="Vacquier V.D."/>
        </authorList>
    </citation>
    <scope>NUCLEOTIDE SEQUENCE [LARGE SCALE GENOMIC DNA]</scope>
    <source>
        <strain evidence="1 2">DSM 45758</strain>
    </source>
</reference>
<gene>
    <name evidence="1" type="ORF">SAMN05444858_1482</name>
</gene>
<evidence type="ECO:0000313" key="1">
    <source>
        <dbReference type="EMBL" id="SIS03562.1"/>
    </source>
</evidence>
<keyword evidence="2" id="KW-1185">Reference proteome</keyword>
<dbReference type="AlphaFoldDB" id="A0A1N7FT72"/>
<dbReference type="EMBL" id="FTNF01000048">
    <property type="protein sequence ID" value="SIS03562.1"/>
    <property type="molecule type" value="Genomic_DNA"/>
</dbReference>
<accession>A0A1N7FT72</accession>